<evidence type="ECO:0000259" key="4">
    <source>
        <dbReference type="Pfam" id="PF00534"/>
    </source>
</evidence>
<keyword evidence="3 6" id="KW-0808">Transferase</keyword>
<dbReference type="Gene3D" id="3.40.50.2000">
    <property type="entry name" value="Glycogen Phosphorylase B"/>
    <property type="match status" value="2"/>
</dbReference>
<dbReference type="PANTHER" id="PTHR45947:SF3">
    <property type="entry name" value="SULFOQUINOVOSYL TRANSFERASE SQD2"/>
    <property type="match status" value="1"/>
</dbReference>
<dbReference type="Proteomes" id="UP000526083">
    <property type="component" value="Unassembled WGS sequence"/>
</dbReference>
<organism evidence="6 7">
    <name type="scientific">Microbacterium halimionae</name>
    <dbReference type="NCBI Taxonomy" id="1526413"/>
    <lineage>
        <taxon>Bacteria</taxon>
        <taxon>Bacillati</taxon>
        <taxon>Actinomycetota</taxon>
        <taxon>Actinomycetes</taxon>
        <taxon>Micrococcales</taxon>
        <taxon>Microbacteriaceae</taxon>
        <taxon>Microbacterium</taxon>
    </lineage>
</organism>
<dbReference type="InterPro" id="IPR028098">
    <property type="entry name" value="Glyco_trans_4-like_N"/>
</dbReference>
<dbReference type="GO" id="GO:0016757">
    <property type="term" value="F:glycosyltransferase activity"/>
    <property type="evidence" value="ECO:0007669"/>
    <property type="project" value="UniProtKB-KW"/>
</dbReference>
<dbReference type="CDD" id="cd03801">
    <property type="entry name" value="GT4_PimA-like"/>
    <property type="match status" value="1"/>
</dbReference>
<evidence type="ECO:0000256" key="3">
    <source>
        <dbReference type="ARBA" id="ARBA00022679"/>
    </source>
</evidence>
<proteinExistence type="predicted"/>
<sequence>MRQQSIAIAYDCLFPLSTGGGERQYRGFAEELHRLGFDVDYLTTSQWDDEPPQNTEFSVVPVTGRLALYDQQGVRRPAAALGFAWGLFRGLVRRRRQYRAVIVSALPVLNVFAARLALCGSGTTVIVDYLEVWGAQQWREYSGVVMGTVAWVLQKLAILLSPHATCHSQLSATRLRAEGLRSVPLVSPGLIDSTSVAGFTEKSADPPYVLYAGRHISDKRVEALPSAVKRARQTIPDLKLVVLGTGQTTPLIRAEVARAEGNSWTELPGFVSQEELDNLMSRAVCLANPSKREGYGLVVVEAAAHGTPVVLVNDEGNASTELVTDDVNGFVAATANPSDLASSIIASVRGGAELRRRTRSWYEEAITSRTIERTVSRIVEVIGAPGSALNDAHPSRRIRRAAEEGRP</sequence>
<evidence type="ECO:0000313" key="6">
    <source>
        <dbReference type="EMBL" id="MBA8816661.1"/>
    </source>
</evidence>
<dbReference type="SUPFAM" id="SSF53756">
    <property type="entry name" value="UDP-Glycosyltransferase/glycogen phosphorylase"/>
    <property type="match status" value="1"/>
</dbReference>
<evidence type="ECO:0000313" key="7">
    <source>
        <dbReference type="Proteomes" id="UP000526083"/>
    </source>
</evidence>
<comment type="caution">
    <text evidence="6">The sequence shown here is derived from an EMBL/GenBank/DDBJ whole genome shotgun (WGS) entry which is preliminary data.</text>
</comment>
<dbReference type="Pfam" id="PF13579">
    <property type="entry name" value="Glyco_trans_4_4"/>
    <property type="match status" value="1"/>
</dbReference>
<accession>A0A7W3JPP1</accession>
<evidence type="ECO:0000256" key="2">
    <source>
        <dbReference type="ARBA" id="ARBA00022676"/>
    </source>
</evidence>
<dbReference type="InterPro" id="IPR001296">
    <property type="entry name" value="Glyco_trans_1"/>
</dbReference>
<feature type="domain" description="Glycosyltransferase subfamily 4-like N-terminal" evidence="5">
    <location>
        <begin position="19"/>
        <end position="166"/>
    </location>
</feature>
<keyword evidence="2" id="KW-0328">Glycosyltransferase</keyword>
<protein>
    <recommendedName>
        <fullName evidence="1">D-inositol 3-phosphate glycosyltransferase</fullName>
    </recommendedName>
</protein>
<dbReference type="PANTHER" id="PTHR45947">
    <property type="entry name" value="SULFOQUINOVOSYL TRANSFERASE SQD2"/>
    <property type="match status" value="1"/>
</dbReference>
<dbReference type="InterPro" id="IPR050194">
    <property type="entry name" value="Glycosyltransferase_grp1"/>
</dbReference>
<feature type="domain" description="Glycosyl transferase family 1" evidence="4">
    <location>
        <begin position="202"/>
        <end position="357"/>
    </location>
</feature>
<evidence type="ECO:0000256" key="1">
    <source>
        <dbReference type="ARBA" id="ARBA00021292"/>
    </source>
</evidence>
<dbReference type="RefSeq" id="WP_167046964.1">
    <property type="nucleotide sequence ID" value="NZ_JAAOZB010000001.1"/>
</dbReference>
<reference evidence="6 7" key="1">
    <citation type="submission" date="2020-07" db="EMBL/GenBank/DDBJ databases">
        <title>Sequencing the genomes of 1000 actinobacteria strains.</title>
        <authorList>
            <person name="Klenk H.-P."/>
        </authorList>
    </citation>
    <scope>NUCLEOTIDE SEQUENCE [LARGE SCALE GENOMIC DNA]</scope>
    <source>
        <strain evidence="6 7">DSM 27576</strain>
    </source>
</reference>
<dbReference type="EMBL" id="JACGWY010000002">
    <property type="protein sequence ID" value="MBA8816661.1"/>
    <property type="molecule type" value="Genomic_DNA"/>
</dbReference>
<name>A0A7W3JPP1_9MICO</name>
<dbReference type="Pfam" id="PF00534">
    <property type="entry name" value="Glycos_transf_1"/>
    <property type="match status" value="1"/>
</dbReference>
<gene>
    <name evidence="6" type="ORF">FHX48_001734</name>
</gene>
<dbReference type="GO" id="GO:1901137">
    <property type="term" value="P:carbohydrate derivative biosynthetic process"/>
    <property type="evidence" value="ECO:0007669"/>
    <property type="project" value="UniProtKB-ARBA"/>
</dbReference>
<evidence type="ECO:0000259" key="5">
    <source>
        <dbReference type="Pfam" id="PF13579"/>
    </source>
</evidence>
<dbReference type="AlphaFoldDB" id="A0A7W3JPP1"/>
<keyword evidence="7" id="KW-1185">Reference proteome</keyword>